<evidence type="ECO:0000256" key="1">
    <source>
        <dbReference type="ARBA" id="ARBA00008668"/>
    </source>
</evidence>
<feature type="region of interest" description="Disordered" evidence="3">
    <location>
        <begin position="244"/>
        <end position="265"/>
    </location>
</feature>
<dbReference type="InterPro" id="IPR037459">
    <property type="entry name" value="RhgT-like"/>
</dbReference>
<dbReference type="InterPro" id="IPR013830">
    <property type="entry name" value="SGNH_hydro"/>
</dbReference>
<comment type="similarity">
    <text evidence="1">Belongs to the 'GDSL' lipolytic enzyme family.</text>
</comment>
<dbReference type="CDD" id="cd01821">
    <property type="entry name" value="Rhamnogalacturan_acetylesterase_like"/>
    <property type="match status" value="1"/>
</dbReference>
<dbReference type="RefSeq" id="WP_047695046.1">
    <property type="nucleotide sequence ID" value="NZ_KN265481.1"/>
</dbReference>
<evidence type="ECO:0000256" key="3">
    <source>
        <dbReference type="SAM" id="MobiDB-lite"/>
    </source>
</evidence>
<proteinExistence type="inferred from homology"/>
<dbReference type="PANTHER" id="PTHR43695:SF1">
    <property type="entry name" value="RHAMNOGALACTURONAN ACETYLESTERASE"/>
    <property type="match status" value="1"/>
</dbReference>
<feature type="domain" description="SGNH hydrolase-type esterase" evidence="5">
    <location>
        <begin position="64"/>
        <end position="210"/>
    </location>
</feature>
<dbReference type="Gene3D" id="3.40.50.1110">
    <property type="entry name" value="SGNH hydrolase"/>
    <property type="match status" value="1"/>
</dbReference>
<evidence type="ECO:0000259" key="5">
    <source>
        <dbReference type="Pfam" id="PF13472"/>
    </source>
</evidence>
<evidence type="ECO:0000256" key="4">
    <source>
        <dbReference type="SAM" id="SignalP"/>
    </source>
</evidence>
<accession>A0AB34P921</accession>
<dbReference type="Proteomes" id="UP000029879">
    <property type="component" value="Unassembled WGS sequence"/>
</dbReference>
<evidence type="ECO:0000313" key="6">
    <source>
        <dbReference type="EMBL" id="KGK58139.1"/>
    </source>
</evidence>
<gene>
    <name evidence="6" type="ORF">NC00_08985</name>
</gene>
<keyword evidence="4" id="KW-0732">Signal</keyword>
<keyword evidence="2" id="KW-0378">Hydrolase</keyword>
<dbReference type="EMBL" id="JRQI01000028">
    <property type="protein sequence ID" value="KGK58139.1"/>
    <property type="molecule type" value="Genomic_DNA"/>
</dbReference>
<reference evidence="6 7" key="1">
    <citation type="submission" date="2014-10" db="EMBL/GenBank/DDBJ databases">
        <title>Genome sequence of a Xanthomonas strain that is pathogenic on beans.</title>
        <authorList>
            <person name="Aritua V."/>
            <person name="Sapp M."/>
            <person name="Harrison J."/>
            <person name="Smith J."/>
            <person name="Studholme D."/>
        </authorList>
    </citation>
    <scope>NUCLEOTIDE SEQUENCE [LARGE SCALE GENOMIC DNA]</scope>
    <source>
        <strain evidence="6 7">Nyagatare</strain>
    </source>
</reference>
<dbReference type="SUPFAM" id="SSF52266">
    <property type="entry name" value="SGNH hydrolase"/>
    <property type="match status" value="1"/>
</dbReference>
<evidence type="ECO:0000313" key="7">
    <source>
        <dbReference type="Proteomes" id="UP000029879"/>
    </source>
</evidence>
<feature type="compositionally biased region" description="Low complexity" evidence="3">
    <location>
        <begin position="256"/>
        <end position="265"/>
    </location>
</feature>
<feature type="chain" id="PRO_5044301294" evidence="4">
    <location>
        <begin position="26"/>
        <end position="328"/>
    </location>
</feature>
<name>A0AB34P921_9XANT</name>
<dbReference type="AlphaFoldDB" id="A0AB34P921"/>
<evidence type="ECO:0000256" key="2">
    <source>
        <dbReference type="ARBA" id="ARBA00022801"/>
    </source>
</evidence>
<feature type="signal peptide" evidence="4">
    <location>
        <begin position="1"/>
        <end position="25"/>
    </location>
</feature>
<dbReference type="Pfam" id="PF13472">
    <property type="entry name" value="Lipase_GDSL_2"/>
    <property type="match status" value="1"/>
</dbReference>
<organism evidence="6 7">
    <name type="scientific">Xanthomonas cannabis pv. phaseoli</name>
    <dbReference type="NCBI Taxonomy" id="1885902"/>
    <lineage>
        <taxon>Bacteria</taxon>
        <taxon>Pseudomonadati</taxon>
        <taxon>Pseudomonadota</taxon>
        <taxon>Gammaproteobacteria</taxon>
        <taxon>Lysobacterales</taxon>
        <taxon>Lysobacteraceae</taxon>
        <taxon>Xanthomonas</taxon>
    </lineage>
</organism>
<dbReference type="PANTHER" id="PTHR43695">
    <property type="entry name" value="PUTATIVE (AFU_ORTHOLOGUE AFUA_2G17250)-RELATED"/>
    <property type="match status" value="1"/>
</dbReference>
<comment type="caution">
    <text evidence="6">The sequence shown here is derived from an EMBL/GenBank/DDBJ whole genome shotgun (WGS) entry which is preliminary data.</text>
</comment>
<sequence>MRHESVALSLLLAALAAACLPLADAAAAALVDTPLASAVSTTDPSKNNAPAATVSFAAGKIVLVGDSTTAVQGGWGPSFCAQHVTSFLSCLNLARGGRSTSNYRAEGSWDIALKELRSGGYRQVVVLIQFGHNDQPGKPGRSTDLATEFPANLRRYVAEARAAGAVPVLVTPLTRRQFERGQLLDDLAPWAQATRAVARELQVPVVDLHARSRTLVQGMGPVLAMRLAQRPADPQQVIAAQSGTTIGKPPAQTLPSSSSSSKVPEGASVTAASAVATAQDNASAEPMGQAKLAFDYTHLGPEGADVFAAIVADELARQVPALRPLLIP</sequence>
<dbReference type="InterPro" id="IPR036514">
    <property type="entry name" value="SGNH_hydro_sf"/>
</dbReference>
<dbReference type="GO" id="GO:0016788">
    <property type="term" value="F:hydrolase activity, acting on ester bonds"/>
    <property type="evidence" value="ECO:0007669"/>
    <property type="project" value="UniProtKB-ARBA"/>
</dbReference>
<protein>
    <submittedName>
        <fullName evidence="6">Lysophospholipase</fullName>
    </submittedName>
</protein>
<dbReference type="PROSITE" id="PS51257">
    <property type="entry name" value="PROKAR_LIPOPROTEIN"/>
    <property type="match status" value="1"/>
</dbReference>